<evidence type="ECO:0000313" key="3">
    <source>
        <dbReference type="Proteomes" id="UP000308382"/>
    </source>
</evidence>
<comment type="caution">
    <text evidence="2">The sequence shown here is derived from an EMBL/GenBank/DDBJ whole genome shotgun (WGS) entry which is preliminary data.</text>
</comment>
<proteinExistence type="predicted"/>
<dbReference type="Pfam" id="PF19578">
    <property type="entry name" value="DUF6090"/>
    <property type="match status" value="1"/>
</dbReference>
<dbReference type="EMBL" id="VBUK01000017">
    <property type="protein sequence ID" value="TLF40227.1"/>
    <property type="molecule type" value="Genomic_DNA"/>
</dbReference>
<protein>
    <submittedName>
        <fullName evidence="2">Uncharacterized protein</fullName>
    </submittedName>
</protein>
<evidence type="ECO:0000313" key="2">
    <source>
        <dbReference type="EMBL" id="TLF40227.1"/>
    </source>
</evidence>
<reference evidence="2 3" key="1">
    <citation type="journal article" date="2017" name="Int. J. Syst. Evol. Microbiol.">
        <title>Maripseudobacter aurantiacus gen. nov., sp. nov., a novel member of the family Flavobacteriaceae isolated from a sedimentation basin.</title>
        <authorList>
            <person name="Chen C."/>
            <person name="Su Y."/>
            <person name="Tao T."/>
            <person name="Fu G."/>
            <person name="Zhang C."/>
            <person name="Sun C."/>
            <person name="Zhang X."/>
            <person name="Wu M."/>
        </authorList>
    </citation>
    <scope>NUCLEOTIDE SEQUENCE [LARGE SCALE GENOMIC DNA]</scope>
    <source>
        <strain evidence="3">CDA4</strain>
    </source>
</reference>
<name>A0A5R8LSL9_9FLAO</name>
<dbReference type="RefSeq" id="WP_138259759.1">
    <property type="nucleotide sequence ID" value="NZ_VBUK01000017.1"/>
</dbReference>
<dbReference type="InterPro" id="IPR045749">
    <property type="entry name" value="DUF6090"/>
</dbReference>
<accession>A0A5R8LSL9</accession>
<keyword evidence="1" id="KW-0812">Transmembrane</keyword>
<dbReference type="AlphaFoldDB" id="A0A5R8LSL9"/>
<keyword evidence="1" id="KW-0472">Membrane</keyword>
<feature type="transmembrane region" description="Helical" evidence="1">
    <location>
        <begin position="21"/>
        <end position="42"/>
    </location>
</feature>
<keyword evidence="1" id="KW-1133">Transmembrane helix</keyword>
<organism evidence="2 3">
    <name type="scientific">Maribacter aurantiacus</name>
    <dbReference type="NCBI Taxonomy" id="1882343"/>
    <lineage>
        <taxon>Bacteria</taxon>
        <taxon>Pseudomonadati</taxon>
        <taxon>Bacteroidota</taxon>
        <taxon>Flavobacteriia</taxon>
        <taxon>Flavobacteriales</taxon>
        <taxon>Flavobacteriaceae</taxon>
        <taxon>Maribacter</taxon>
    </lineage>
</organism>
<dbReference type="Proteomes" id="UP000308382">
    <property type="component" value="Unassembled WGS sequence"/>
</dbReference>
<evidence type="ECO:0000256" key="1">
    <source>
        <dbReference type="SAM" id="Phobius"/>
    </source>
</evidence>
<gene>
    <name evidence="2" type="ORF">FEK29_17650</name>
</gene>
<sequence>MIKFFRKIRQQLLKENRFTKYLLYAIGEIILVVIGILIALQINNWNENRINSKKETIVLANIHKEFVQNKKQLDSVVGQHKVVFKNCAGVISLFPLTSKPEQEVLDSLATMLWWTYGGITFNPTQTSIKALASTSSFDIIKNETLRDLLISWNDLVTDYQEEELASRNHIWSQYDPYLSKHFDWNLNFKDERNDFDALQTLEFEYMVRSRYDLVDQILNTSGELQKVQVTLDKIIELSKPSGNQNP</sequence>
<keyword evidence="3" id="KW-1185">Reference proteome</keyword>
<dbReference type="OrthoDB" id="821805at2"/>